<feature type="region of interest" description="Disordered" evidence="7">
    <location>
        <begin position="60"/>
        <end position="98"/>
    </location>
</feature>
<dbReference type="InterPro" id="IPR036864">
    <property type="entry name" value="Zn2-C6_fun-type_DNA-bd_sf"/>
</dbReference>
<evidence type="ECO:0000259" key="8">
    <source>
        <dbReference type="PROSITE" id="PS50048"/>
    </source>
</evidence>
<dbReference type="SUPFAM" id="SSF57701">
    <property type="entry name" value="Zn2/Cys6 DNA-binding domain"/>
    <property type="match status" value="1"/>
</dbReference>
<dbReference type="SMART" id="SM00906">
    <property type="entry name" value="Fungal_trans"/>
    <property type="match status" value="1"/>
</dbReference>
<dbReference type="GO" id="GO:0008270">
    <property type="term" value="F:zinc ion binding"/>
    <property type="evidence" value="ECO:0007669"/>
    <property type="project" value="InterPro"/>
</dbReference>
<dbReference type="GO" id="GO:0000976">
    <property type="term" value="F:transcription cis-regulatory region binding"/>
    <property type="evidence" value="ECO:0007669"/>
    <property type="project" value="TreeGrafter"/>
</dbReference>
<dbReference type="PROSITE" id="PS00463">
    <property type="entry name" value="ZN2_CY6_FUNGAL_1"/>
    <property type="match status" value="1"/>
</dbReference>
<dbReference type="AlphaFoldDB" id="A0A9P7YZM4"/>
<dbReference type="GO" id="GO:0000981">
    <property type="term" value="F:DNA-binding transcription factor activity, RNA polymerase II-specific"/>
    <property type="evidence" value="ECO:0007669"/>
    <property type="project" value="InterPro"/>
</dbReference>
<evidence type="ECO:0000313" key="9">
    <source>
        <dbReference type="EMBL" id="KAG9242918.1"/>
    </source>
</evidence>
<dbReference type="OrthoDB" id="3163292at2759"/>
<evidence type="ECO:0000256" key="2">
    <source>
        <dbReference type="ARBA" id="ARBA00022723"/>
    </source>
</evidence>
<dbReference type="Gene3D" id="4.10.240.10">
    <property type="entry name" value="Zn(2)-C6 fungal-type DNA-binding domain"/>
    <property type="match status" value="1"/>
</dbReference>
<dbReference type="InterPro" id="IPR051089">
    <property type="entry name" value="prtT"/>
</dbReference>
<keyword evidence="2" id="KW-0479">Metal-binding</keyword>
<evidence type="ECO:0000256" key="7">
    <source>
        <dbReference type="SAM" id="MobiDB-lite"/>
    </source>
</evidence>
<dbReference type="InterPro" id="IPR001138">
    <property type="entry name" value="Zn2Cys6_DnaBD"/>
</dbReference>
<evidence type="ECO:0000256" key="3">
    <source>
        <dbReference type="ARBA" id="ARBA00023015"/>
    </source>
</evidence>
<gene>
    <name evidence="9" type="ORF">BJ878DRAFT_144559</name>
</gene>
<dbReference type="PANTHER" id="PTHR31845:SF17">
    <property type="entry name" value="ZN(II)2CYS6 TRANSCRIPTION FACTOR (EUROFUNG)"/>
    <property type="match status" value="1"/>
</dbReference>
<dbReference type="Proteomes" id="UP000887226">
    <property type="component" value="Unassembled WGS sequence"/>
</dbReference>
<keyword evidence="5" id="KW-0804">Transcription</keyword>
<keyword evidence="3" id="KW-0805">Transcription regulation</keyword>
<feature type="domain" description="Zn(2)-C6 fungal-type" evidence="8">
    <location>
        <begin position="24"/>
        <end position="56"/>
    </location>
</feature>
<feature type="compositionally biased region" description="Polar residues" evidence="7">
    <location>
        <begin position="566"/>
        <end position="588"/>
    </location>
</feature>
<dbReference type="PANTHER" id="PTHR31845">
    <property type="entry name" value="FINGER DOMAIN PROTEIN, PUTATIVE-RELATED"/>
    <property type="match status" value="1"/>
</dbReference>
<keyword evidence="6" id="KW-0539">Nucleus</keyword>
<dbReference type="Pfam" id="PF04082">
    <property type="entry name" value="Fungal_trans"/>
    <property type="match status" value="1"/>
</dbReference>
<evidence type="ECO:0000256" key="5">
    <source>
        <dbReference type="ARBA" id="ARBA00023163"/>
    </source>
</evidence>
<dbReference type="GO" id="GO:0005634">
    <property type="term" value="C:nucleus"/>
    <property type="evidence" value="ECO:0007669"/>
    <property type="project" value="UniProtKB-SubCell"/>
</dbReference>
<dbReference type="EMBL" id="MU254022">
    <property type="protein sequence ID" value="KAG9242918.1"/>
    <property type="molecule type" value="Genomic_DNA"/>
</dbReference>
<accession>A0A9P7YZM4</accession>
<sequence>MSSNTSLPQEAKRPALLPRLKPVACTPCRRVKMRCVVDEGQQNCKRCNRKNFDCFFESHRRGRRPGSKKLAPVEASPESNHGQNRGGMESSREEERVENLQVALHDDWNQSPQSEQSPYAQVPGASLAPAGLLSTEAAVDFSLRNVFKVPGSSREATNHVSSSRIFASELDPTKLGLVSVPIARALFDSFMNYLNPYVCHLDPEFHTFELVQERSPFLLTVLLCVSAKIFNETVHAVLYVHTEKLLAKFLVSCKKSTESVQAICLLTYWKDPNDSFSWQYVGHAIRMATAMNWHRFPVVSEATTELEAREQRNKERTWVLLFVYDRSISLQLGRPWMQHVDEFLQCAHDWHRRPYAVPSNDFVLVAFLQLRMIGASHLSFWPSPESDNVTLERCLETYFEMLEIWEMTWCEDSLPVSRTASFMIKFYGAHFRLLLSSSRLQLGQLQNSPRLDEYVHSCLTSGDYIFRVLLDKIAPLQQLYYVQDSIHVMTAYTTILLVKILLSLNSIVDSSIERATIGTILEASEAFAQQSSTLRSICTDQAHFLKAASRDFKRWKRQWLLDRQKGTVQSDPRANQHFESTSGTNPRNGKTLDALAAVDMSGDKMLVEHSQLQNPSVEDGYVYDNVTDMNFPSSDSWESFFSTAGFDFDNWSLLPLSRQS</sequence>
<keyword evidence="4" id="KW-0238">DNA-binding</keyword>
<evidence type="ECO:0000313" key="10">
    <source>
        <dbReference type="Proteomes" id="UP000887226"/>
    </source>
</evidence>
<comment type="subcellular location">
    <subcellularLocation>
        <location evidence="1">Nucleus</location>
    </subcellularLocation>
</comment>
<proteinExistence type="predicted"/>
<protein>
    <recommendedName>
        <fullName evidence="8">Zn(2)-C6 fungal-type domain-containing protein</fullName>
    </recommendedName>
</protein>
<evidence type="ECO:0000256" key="4">
    <source>
        <dbReference type="ARBA" id="ARBA00023125"/>
    </source>
</evidence>
<dbReference type="GO" id="GO:0006351">
    <property type="term" value="P:DNA-templated transcription"/>
    <property type="evidence" value="ECO:0007669"/>
    <property type="project" value="InterPro"/>
</dbReference>
<reference evidence="9" key="1">
    <citation type="journal article" date="2021" name="IMA Fungus">
        <title>Genomic characterization of three marine fungi, including Emericellopsis atlantica sp. nov. with signatures of a generalist lifestyle and marine biomass degradation.</title>
        <authorList>
            <person name="Hagestad O.C."/>
            <person name="Hou L."/>
            <person name="Andersen J.H."/>
            <person name="Hansen E.H."/>
            <person name="Altermark B."/>
            <person name="Li C."/>
            <person name="Kuhnert E."/>
            <person name="Cox R.J."/>
            <person name="Crous P.W."/>
            <person name="Spatafora J.W."/>
            <person name="Lail K."/>
            <person name="Amirebrahimi M."/>
            <person name="Lipzen A."/>
            <person name="Pangilinan J."/>
            <person name="Andreopoulos W."/>
            <person name="Hayes R.D."/>
            <person name="Ng V."/>
            <person name="Grigoriev I.V."/>
            <person name="Jackson S.A."/>
            <person name="Sutton T.D.S."/>
            <person name="Dobson A.D.W."/>
            <person name="Rama T."/>
        </authorList>
    </citation>
    <scope>NUCLEOTIDE SEQUENCE</scope>
    <source>
        <strain evidence="9">TRa3180A</strain>
    </source>
</reference>
<evidence type="ECO:0000256" key="1">
    <source>
        <dbReference type="ARBA" id="ARBA00004123"/>
    </source>
</evidence>
<organism evidence="9 10">
    <name type="scientific">Calycina marina</name>
    <dbReference type="NCBI Taxonomy" id="1763456"/>
    <lineage>
        <taxon>Eukaryota</taxon>
        <taxon>Fungi</taxon>
        <taxon>Dikarya</taxon>
        <taxon>Ascomycota</taxon>
        <taxon>Pezizomycotina</taxon>
        <taxon>Leotiomycetes</taxon>
        <taxon>Helotiales</taxon>
        <taxon>Pezizellaceae</taxon>
        <taxon>Calycina</taxon>
    </lineage>
</organism>
<dbReference type="PROSITE" id="PS50048">
    <property type="entry name" value="ZN2_CY6_FUNGAL_2"/>
    <property type="match status" value="1"/>
</dbReference>
<comment type="caution">
    <text evidence="9">The sequence shown here is derived from an EMBL/GenBank/DDBJ whole genome shotgun (WGS) entry which is preliminary data.</text>
</comment>
<dbReference type="CDD" id="cd12148">
    <property type="entry name" value="fungal_TF_MHR"/>
    <property type="match status" value="1"/>
</dbReference>
<dbReference type="SMART" id="SM00066">
    <property type="entry name" value="GAL4"/>
    <property type="match status" value="1"/>
</dbReference>
<dbReference type="InterPro" id="IPR007219">
    <property type="entry name" value="XnlR_reg_dom"/>
</dbReference>
<name>A0A9P7YZM4_9HELO</name>
<dbReference type="CDD" id="cd00067">
    <property type="entry name" value="GAL4"/>
    <property type="match status" value="1"/>
</dbReference>
<feature type="region of interest" description="Disordered" evidence="7">
    <location>
        <begin position="566"/>
        <end position="590"/>
    </location>
</feature>
<keyword evidence="10" id="KW-1185">Reference proteome</keyword>
<evidence type="ECO:0000256" key="6">
    <source>
        <dbReference type="ARBA" id="ARBA00023242"/>
    </source>
</evidence>